<dbReference type="InterPro" id="IPR020022">
    <property type="entry name" value="N-acetyl_sugar_amidoTrfase"/>
</dbReference>
<dbReference type="Proteomes" id="UP001324634">
    <property type="component" value="Chromosome"/>
</dbReference>
<sequence>MKRDPQTINYCKKCVYPEISVNLVLDDEGICSACRLQEEFEDLNVDFWPNREKKFADLVSWAKAKSTSNYDCVIPVSGGKDSYFQVHKALEWGLKPLLVTYHGNNYLPEGQRNLDRMRTALGVDHLVFGPSIENLKKLNRLGMRMMGDMNWHCHAGIKTYPMHVAVKFNIPLVIWGEITWSISGMFSSYDYVQYNKRTVFEHDMRGFTIKDMINNEEGLTEKDLAWLVMPSDEEFEKTETKGIYIGNFFKWDPNEHAHFVKEKYGFEFAEKPFERTYRTMSNLDDMHENGIHDYLKFIKFGYGRGTDHASKDIRSGYLSRVEGVQKVLQYDHVKPTRDLARWLDYVGMTEKEFDDICDSFRDPRVWWIENNQWMKRNVDGTVSSYGKVRIPKEKYSKYKVI</sequence>
<dbReference type="EMBL" id="CP139487">
    <property type="protein sequence ID" value="WPU65837.1"/>
    <property type="molecule type" value="Genomic_DNA"/>
</dbReference>
<organism evidence="1 2">
    <name type="scientific">Peredibacter starrii</name>
    <dbReference type="NCBI Taxonomy" id="28202"/>
    <lineage>
        <taxon>Bacteria</taxon>
        <taxon>Pseudomonadati</taxon>
        <taxon>Bdellovibrionota</taxon>
        <taxon>Bacteriovoracia</taxon>
        <taxon>Bacteriovoracales</taxon>
        <taxon>Bacteriovoracaceae</taxon>
        <taxon>Peredibacter</taxon>
    </lineage>
</organism>
<proteinExistence type="predicted"/>
<reference evidence="1 2" key="1">
    <citation type="submission" date="2023-11" db="EMBL/GenBank/DDBJ databases">
        <title>Peredibacter starrii A3.12.</title>
        <authorList>
            <person name="Mitchell R.J."/>
        </authorList>
    </citation>
    <scope>NUCLEOTIDE SEQUENCE [LARGE SCALE GENOMIC DNA]</scope>
    <source>
        <strain evidence="1 2">A3.12</strain>
    </source>
</reference>
<evidence type="ECO:0000313" key="2">
    <source>
        <dbReference type="Proteomes" id="UP001324634"/>
    </source>
</evidence>
<accession>A0AAX4HRH1</accession>
<protein>
    <submittedName>
        <fullName evidence="1">N-acetyl sugar amidotransferase</fullName>
    </submittedName>
</protein>
<dbReference type="SUPFAM" id="SSF52402">
    <property type="entry name" value="Adenine nucleotide alpha hydrolases-like"/>
    <property type="match status" value="1"/>
</dbReference>
<dbReference type="NCBIfam" id="TIGR03573">
    <property type="entry name" value="WbuX"/>
    <property type="match status" value="1"/>
</dbReference>
<name>A0AAX4HRH1_9BACT</name>
<evidence type="ECO:0000313" key="1">
    <source>
        <dbReference type="EMBL" id="WPU65837.1"/>
    </source>
</evidence>
<dbReference type="AlphaFoldDB" id="A0AAX4HRH1"/>
<dbReference type="RefSeq" id="WP_321397103.1">
    <property type="nucleotide sequence ID" value="NZ_CP139487.1"/>
</dbReference>
<gene>
    <name evidence="1" type="ORF">SOO65_03675</name>
</gene>
<dbReference type="InterPro" id="IPR014729">
    <property type="entry name" value="Rossmann-like_a/b/a_fold"/>
</dbReference>
<keyword evidence="2" id="KW-1185">Reference proteome</keyword>
<dbReference type="Gene3D" id="3.40.50.620">
    <property type="entry name" value="HUPs"/>
    <property type="match status" value="1"/>
</dbReference>
<dbReference type="KEGG" id="psti:SOO65_03675"/>